<gene>
    <name evidence="4" type="ORF">V5799_024351</name>
</gene>
<dbReference type="GO" id="GO:0016485">
    <property type="term" value="P:protein processing"/>
    <property type="evidence" value="ECO:0007669"/>
    <property type="project" value="TreeGrafter"/>
</dbReference>
<dbReference type="Gene3D" id="1.10.1380.10">
    <property type="entry name" value="Neutral endopeptidase , domain2"/>
    <property type="match status" value="1"/>
</dbReference>
<dbReference type="Proteomes" id="UP001321473">
    <property type="component" value="Unassembled WGS sequence"/>
</dbReference>
<dbReference type="InterPro" id="IPR000718">
    <property type="entry name" value="Peptidase_M13"/>
</dbReference>
<feature type="transmembrane region" description="Helical" evidence="2">
    <location>
        <begin position="132"/>
        <end position="153"/>
    </location>
</feature>
<dbReference type="InterPro" id="IPR042089">
    <property type="entry name" value="Peptidase_M13_dom_2"/>
</dbReference>
<dbReference type="InterPro" id="IPR024079">
    <property type="entry name" value="MetalloPept_cat_dom_sf"/>
</dbReference>
<dbReference type="SUPFAM" id="SSF55486">
    <property type="entry name" value="Metalloproteases ('zincins'), catalytic domain"/>
    <property type="match status" value="1"/>
</dbReference>
<evidence type="ECO:0000259" key="3">
    <source>
        <dbReference type="Pfam" id="PF05649"/>
    </source>
</evidence>
<dbReference type="AlphaFoldDB" id="A0AAQ4ECB8"/>
<proteinExistence type="inferred from homology"/>
<accession>A0AAQ4ECB8</accession>
<sequence length="411" mass="46563">MTVWRAIFKNIPRTKHDYVYGALFRLFSNTTDSYPVKEEIARTYDMLEYVFDLLIRPGTSTARTPVQFALRSWENHSLIESAEDVRRALNSVLRIKPPLTPDDLILFSNLALLKGMSNIFNKFKDRLVRRHLAWLFVWAYGIMANPAAILEVMHGDKTRAEQSRIRYCAAQVEANYKLLVAAMTIASYFPSEKRALIDEHLSGIVEMAIKKTSAASWLDNQTIGVAVKKLKNVRTLLWPTEKYLTVEGIEEAYANFSENASSFAHLWIDARRNIRNLFGSEAGVQEQRLRLSSAQPYIEYVPVLNVLALSLGALAPPLFYPDGTNAMMHGGLGYFYARELVGAIDREGVKVDPLGHIVPSWLSEAVKPRFRQRDQGCLHYNSSVFPEVPAMEVAFAAFQQHAENSDLQLTN</sequence>
<dbReference type="GO" id="GO:0005886">
    <property type="term" value="C:plasma membrane"/>
    <property type="evidence" value="ECO:0007669"/>
    <property type="project" value="TreeGrafter"/>
</dbReference>
<organism evidence="4 5">
    <name type="scientific">Amblyomma americanum</name>
    <name type="common">Lone star tick</name>
    <dbReference type="NCBI Taxonomy" id="6943"/>
    <lineage>
        <taxon>Eukaryota</taxon>
        <taxon>Metazoa</taxon>
        <taxon>Ecdysozoa</taxon>
        <taxon>Arthropoda</taxon>
        <taxon>Chelicerata</taxon>
        <taxon>Arachnida</taxon>
        <taxon>Acari</taxon>
        <taxon>Parasitiformes</taxon>
        <taxon>Ixodida</taxon>
        <taxon>Ixodoidea</taxon>
        <taxon>Ixodidae</taxon>
        <taxon>Amblyomminae</taxon>
        <taxon>Amblyomma</taxon>
    </lineage>
</organism>
<dbReference type="PROSITE" id="PS51885">
    <property type="entry name" value="NEPRILYSIN"/>
    <property type="match status" value="1"/>
</dbReference>
<comment type="caution">
    <text evidence="4">The sequence shown here is derived from an EMBL/GenBank/DDBJ whole genome shotgun (WGS) entry which is preliminary data.</text>
</comment>
<feature type="domain" description="Peptidase M13 N-terminal" evidence="3">
    <location>
        <begin position="88"/>
        <end position="234"/>
    </location>
</feature>
<reference evidence="4 5" key="1">
    <citation type="journal article" date="2023" name="Arcadia Sci">
        <title>De novo assembly of a long-read Amblyomma americanum tick genome.</title>
        <authorList>
            <person name="Chou S."/>
            <person name="Poskanzer K.E."/>
            <person name="Rollins M."/>
            <person name="Thuy-Boun P.S."/>
        </authorList>
    </citation>
    <scope>NUCLEOTIDE SEQUENCE [LARGE SCALE GENOMIC DNA]</scope>
    <source>
        <strain evidence="4">F_SG_1</strain>
        <tissue evidence="4">Salivary glands</tissue>
    </source>
</reference>
<evidence type="ECO:0000313" key="5">
    <source>
        <dbReference type="Proteomes" id="UP001321473"/>
    </source>
</evidence>
<dbReference type="EMBL" id="JARKHS020018350">
    <property type="protein sequence ID" value="KAK8772405.1"/>
    <property type="molecule type" value="Genomic_DNA"/>
</dbReference>
<keyword evidence="2" id="KW-1133">Transmembrane helix</keyword>
<feature type="non-terminal residue" evidence="4">
    <location>
        <position position="411"/>
    </location>
</feature>
<keyword evidence="2" id="KW-0472">Membrane</keyword>
<name>A0AAQ4ECB8_AMBAM</name>
<dbReference type="InterPro" id="IPR008753">
    <property type="entry name" value="Peptidase_M13_N"/>
</dbReference>
<dbReference type="Gene3D" id="3.40.390.10">
    <property type="entry name" value="Collagenase (Catalytic Domain)"/>
    <property type="match status" value="1"/>
</dbReference>
<dbReference type="PANTHER" id="PTHR11733">
    <property type="entry name" value="ZINC METALLOPROTEASE FAMILY M13 NEPRILYSIN-RELATED"/>
    <property type="match status" value="1"/>
</dbReference>
<evidence type="ECO:0000313" key="4">
    <source>
        <dbReference type="EMBL" id="KAK8772405.1"/>
    </source>
</evidence>
<protein>
    <recommendedName>
        <fullName evidence="3">Peptidase M13 N-terminal domain-containing protein</fullName>
    </recommendedName>
</protein>
<keyword evidence="2" id="KW-0812">Transmembrane</keyword>
<evidence type="ECO:0000256" key="2">
    <source>
        <dbReference type="SAM" id="Phobius"/>
    </source>
</evidence>
<dbReference type="GO" id="GO:0004222">
    <property type="term" value="F:metalloendopeptidase activity"/>
    <property type="evidence" value="ECO:0007669"/>
    <property type="project" value="InterPro"/>
</dbReference>
<comment type="similarity">
    <text evidence="1">Belongs to the peptidase M13 family.</text>
</comment>
<dbReference type="PANTHER" id="PTHR11733:SF241">
    <property type="entry name" value="GH26575P-RELATED"/>
    <property type="match status" value="1"/>
</dbReference>
<keyword evidence="5" id="KW-1185">Reference proteome</keyword>
<evidence type="ECO:0000256" key="1">
    <source>
        <dbReference type="ARBA" id="ARBA00007357"/>
    </source>
</evidence>
<dbReference type="Pfam" id="PF05649">
    <property type="entry name" value="Peptidase_M13_N"/>
    <property type="match status" value="1"/>
</dbReference>